<accession>A0A835FS70</accession>
<dbReference type="EMBL" id="JACEFO010000353">
    <property type="protein sequence ID" value="KAF8772920.1"/>
    <property type="molecule type" value="Genomic_DNA"/>
</dbReference>
<dbReference type="PANTHER" id="PTHR31672">
    <property type="entry name" value="BNACNNG10540D PROTEIN"/>
    <property type="match status" value="1"/>
</dbReference>
<dbReference type="Proteomes" id="UP000636709">
    <property type="component" value="Unassembled WGS sequence"/>
</dbReference>
<dbReference type="OrthoDB" id="687019at2759"/>
<protein>
    <recommendedName>
        <fullName evidence="2">F-box associated beta-propeller type 3 domain-containing protein</fullName>
    </recommendedName>
</protein>
<organism evidence="3 4">
    <name type="scientific">Digitaria exilis</name>
    <dbReference type="NCBI Taxonomy" id="1010633"/>
    <lineage>
        <taxon>Eukaryota</taxon>
        <taxon>Viridiplantae</taxon>
        <taxon>Streptophyta</taxon>
        <taxon>Embryophyta</taxon>
        <taxon>Tracheophyta</taxon>
        <taxon>Spermatophyta</taxon>
        <taxon>Magnoliopsida</taxon>
        <taxon>Liliopsida</taxon>
        <taxon>Poales</taxon>
        <taxon>Poaceae</taxon>
        <taxon>PACMAD clade</taxon>
        <taxon>Panicoideae</taxon>
        <taxon>Panicodae</taxon>
        <taxon>Paniceae</taxon>
        <taxon>Anthephorinae</taxon>
        <taxon>Digitaria</taxon>
    </lineage>
</organism>
<name>A0A835FS70_9POAL</name>
<gene>
    <name evidence="3" type="ORF">HU200_005318</name>
</gene>
<evidence type="ECO:0000259" key="2">
    <source>
        <dbReference type="Pfam" id="PF08268"/>
    </source>
</evidence>
<evidence type="ECO:0000256" key="1">
    <source>
        <dbReference type="SAM" id="MobiDB-lite"/>
    </source>
</evidence>
<evidence type="ECO:0000313" key="3">
    <source>
        <dbReference type="EMBL" id="KAF8772920.1"/>
    </source>
</evidence>
<dbReference type="InterPro" id="IPR013187">
    <property type="entry name" value="F-box-assoc_dom_typ3"/>
</dbReference>
<evidence type="ECO:0000313" key="4">
    <source>
        <dbReference type="Proteomes" id="UP000636709"/>
    </source>
</evidence>
<dbReference type="Pfam" id="PF08268">
    <property type="entry name" value="FBA_3"/>
    <property type="match status" value="1"/>
</dbReference>
<dbReference type="InterPro" id="IPR050796">
    <property type="entry name" value="SCF_F-box_component"/>
</dbReference>
<feature type="domain" description="F-box associated beta-propeller type 3" evidence="2">
    <location>
        <begin position="44"/>
        <end position="359"/>
    </location>
</feature>
<sequence length="409" mass="44343">MGRAPILPPPLSRRPTPSPPRATRGGRAVVFLAASPGRRSTTAYSCSSQSTPASDPLFTVDHARADFLSLSSSTASRGLVLLSDTRKATGGRNYWVCNPSTGECRALPHQRHYGLIPSSAGLVLDGRTKQCKVVHLFFKLSMFGGLGCEVYTLGDAGRRWRPPIAGLGSLEVNTKNVMRALETEEAVTKMPPMAADGFLRWLIYCPSGGGTPDQSRDDILRFSATDESFDFISAPCCVGSGEDDDVWLELEEYIPAVPFHLAELHGSLCMVHDLRRRRRGHGGSSIDVWVLRCGGDWSLHYRIAVTPLLGRDVHSPRFITVLGCYGGGTSTSSGNKVVAKRQLLSATSEHKVFAYSPDSGDVETVFSAEETDIGLQKEAASGLRLGMYEESLVRIGGAKAMTRSKCHRR</sequence>
<comment type="caution">
    <text evidence="3">The sequence shown here is derived from an EMBL/GenBank/DDBJ whole genome shotgun (WGS) entry which is preliminary data.</text>
</comment>
<proteinExistence type="predicted"/>
<keyword evidence="4" id="KW-1185">Reference proteome</keyword>
<feature type="compositionally biased region" description="Pro residues" evidence="1">
    <location>
        <begin position="1"/>
        <end position="20"/>
    </location>
</feature>
<feature type="region of interest" description="Disordered" evidence="1">
    <location>
        <begin position="1"/>
        <end position="25"/>
    </location>
</feature>
<dbReference type="AlphaFoldDB" id="A0A835FS70"/>
<reference evidence="3" key="1">
    <citation type="submission" date="2020-07" db="EMBL/GenBank/DDBJ databases">
        <title>Genome sequence and genetic diversity analysis of an under-domesticated orphan crop, white fonio (Digitaria exilis).</title>
        <authorList>
            <person name="Bennetzen J.L."/>
            <person name="Chen S."/>
            <person name="Ma X."/>
            <person name="Wang X."/>
            <person name="Yssel A.E.J."/>
            <person name="Chaluvadi S.R."/>
            <person name="Johnson M."/>
            <person name="Gangashetty P."/>
            <person name="Hamidou F."/>
            <person name="Sanogo M.D."/>
            <person name="Zwaenepoel A."/>
            <person name="Wallace J."/>
            <person name="Van De Peer Y."/>
            <person name="Van Deynze A."/>
        </authorList>
    </citation>
    <scope>NUCLEOTIDE SEQUENCE</scope>
    <source>
        <tissue evidence="3">Leaves</tissue>
    </source>
</reference>